<dbReference type="AlphaFoldDB" id="A0A3M7RDX1"/>
<feature type="signal peptide" evidence="1">
    <location>
        <begin position="1"/>
        <end position="24"/>
    </location>
</feature>
<accession>A0A3M7RDX1</accession>
<sequence>MYLSLASLNASMSFFCSFFVCLDATQMLHHIRETGSNTVFKEKPLQVKIYFSATRKLFKCEMIYICIIKCKPSFSSAFLMFSYDFSSSIHVSFAKFHLLYIRVTGATLDIECEAEFSSESCELQSPHFPFSLGHSGFAIKALLLNESRLSLLITLGIPRTAYSSSSFEMVDSTEVDFTILTTLNLVPSSQTFLGIFDITTGTLLFKSVVLVVFLSILNPYIPNNDYQFTDLEIEAGTPETCLFSVHSKSYIFPSYEEILNGTEFKILS</sequence>
<name>A0A3M7RDX1_BRAPC</name>
<evidence type="ECO:0000256" key="1">
    <source>
        <dbReference type="SAM" id="SignalP"/>
    </source>
</evidence>
<proteinExistence type="predicted"/>
<dbReference type="Proteomes" id="UP000276133">
    <property type="component" value="Unassembled WGS sequence"/>
</dbReference>
<reference evidence="2 3" key="1">
    <citation type="journal article" date="2018" name="Sci. Rep.">
        <title>Genomic signatures of local adaptation to the degree of environmental predictability in rotifers.</title>
        <authorList>
            <person name="Franch-Gras L."/>
            <person name="Hahn C."/>
            <person name="Garcia-Roger E.M."/>
            <person name="Carmona M.J."/>
            <person name="Serra M."/>
            <person name="Gomez A."/>
        </authorList>
    </citation>
    <scope>NUCLEOTIDE SEQUENCE [LARGE SCALE GENOMIC DNA]</scope>
    <source>
        <strain evidence="2">HYR1</strain>
    </source>
</reference>
<dbReference type="EMBL" id="REGN01003623">
    <property type="protein sequence ID" value="RNA21707.1"/>
    <property type="molecule type" value="Genomic_DNA"/>
</dbReference>
<gene>
    <name evidence="2" type="ORF">BpHYR1_009559</name>
</gene>
<feature type="chain" id="PRO_5017921675" evidence="1">
    <location>
        <begin position="25"/>
        <end position="268"/>
    </location>
</feature>
<organism evidence="2 3">
    <name type="scientific">Brachionus plicatilis</name>
    <name type="common">Marine rotifer</name>
    <name type="synonym">Brachionus muelleri</name>
    <dbReference type="NCBI Taxonomy" id="10195"/>
    <lineage>
        <taxon>Eukaryota</taxon>
        <taxon>Metazoa</taxon>
        <taxon>Spiralia</taxon>
        <taxon>Gnathifera</taxon>
        <taxon>Rotifera</taxon>
        <taxon>Eurotatoria</taxon>
        <taxon>Monogononta</taxon>
        <taxon>Pseudotrocha</taxon>
        <taxon>Ploima</taxon>
        <taxon>Brachionidae</taxon>
        <taxon>Brachionus</taxon>
    </lineage>
</organism>
<keyword evidence="3" id="KW-1185">Reference proteome</keyword>
<keyword evidence="1" id="KW-0732">Signal</keyword>
<evidence type="ECO:0000313" key="3">
    <source>
        <dbReference type="Proteomes" id="UP000276133"/>
    </source>
</evidence>
<comment type="caution">
    <text evidence="2">The sequence shown here is derived from an EMBL/GenBank/DDBJ whole genome shotgun (WGS) entry which is preliminary data.</text>
</comment>
<evidence type="ECO:0000313" key="2">
    <source>
        <dbReference type="EMBL" id="RNA21707.1"/>
    </source>
</evidence>
<protein>
    <submittedName>
        <fullName evidence="2">Uncharacterized protein</fullName>
    </submittedName>
</protein>